<evidence type="ECO:0000313" key="3">
    <source>
        <dbReference type="Proteomes" id="UP000813018"/>
    </source>
</evidence>
<evidence type="ECO:0000313" key="2">
    <source>
        <dbReference type="EMBL" id="MBW7467772.1"/>
    </source>
</evidence>
<evidence type="ECO:0000256" key="1">
    <source>
        <dbReference type="SAM" id="Phobius"/>
    </source>
</evidence>
<reference evidence="2 3" key="1">
    <citation type="journal article" date="2016" name="Int. J. Syst. Evol. Microbiol.">
        <title>Pontibacter aydingkolensis sp. nov., isolated from soil of a salt lake.</title>
        <authorList>
            <person name="Osman G."/>
            <person name="Zhang T."/>
            <person name="Lou K."/>
            <person name="Gao Y."/>
            <person name="Chang W."/>
            <person name="Lin Q."/>
            <person name="Yang H.M."/>
            <person name="Huo X.D."/>
            <person name="Wang N."/>
        </authorList>
    </citation>
    <scope>NUCLEOTIDE SEQUENCE [LARGE SCALE GENOMIC DNA]</scope>
    <source>
        <strain evidence="2 3">KACC 19255</strain>
    </source>
</reference>
<sequence length="77" mass="8779">MVVQGGAIQLHSQQEGHRFYSVFFEEYGVEERHYLMLDAEVKIILLSGCVIMLVSGVRLITIEDLVFGFSPILYDLD</sequence>
<keyword evidence="1" id="KW-1133">Transmembrane helix</keyword>
<gene>
    <name evidence="2" type="ORF">K0O23_11895</name>
</gene>
<dbReference type="Proteomes" id="UP000813018">
    <property type="component" value="Unassembled WGS sequence"/>
</dbReference>
<dbReference type="RefSeq" id="WP_219877653.1">
    <property type="nucleotide sequence ID" value="NZ_JAHYXK010000009.1"/>
</dbReference>
<proteinExistence type="predicted"/>
<comment type="caution">
    <text evidence="2">The sequence shown here is derived from an EMBL/GenBank/DDBJ whole genome shotgun (WGS) entry which is preliminary data.</text>
</comment>
<keyword evidence="3" id="KW-1185">Reference proteome</keyword>
<dbReference type="EMBL" id="JAHYXK010000009">
    <property type="protein sequence ID" value="MBW7467772.1"/>
    <property type="molecule type" value="Genomic_DNA"/>
</dbReference>
<accession>A0ABS7CW89</accession>
<organism evidence="2 3">
    <name type="scientific">Pontibacter aydingkolensis</name>
    <dbReference type="NCBI Taxonomy" id="1911536"/>
    <lineage>
        <taxon>Bacteria</taxon>
        <taxon>Pseudomonadati</taxon>
        <taxon>Bacteroidota</taxon>
        <taxon>Cytophagia</taxon>
        <taxon>Cytophagales</taxon>
        <taxon>Hymenobacteraceae</taxon>
        <taxon>Pontibacter</taxon>
    </lineage>
</organism>
<keyword evidence="1" id="KW-0812">Transmembrane</keyword>
<name>A0ABS7CW89_9BACT</name>
<feature type="transmembrane region" description="Helical" evidence="1">
    <location>
        <begin position="43"/>
        <end position="61"/>
    </location>
</feature>
<protein>
    <submittedName>
        <fullName evidence="2">Uncharacterized protein</fullName>
    </submittedName>
</protein>
<keyword evidence="1" id="KW-0472">Membrane</keyword>